<evidence type="ECO:0000256" key="3">
    <source>
        <dbReference type="ARBA" id="ARBA00004906"/>
    </source>
</evidence>
<feature type="transmembrane region" description="Helical" evidence="10">
    <location>
        <begin position="994"/>
        <end position="1012"/>
    </location>
</feature>
<name>A0AAV1E1T3_OLDCO</name>
<organism evidence="14 15">
    <name type="scientific">Oldenlandia corymbosa var. corymbosa</name>
    <dbReference type="NCBI Taxonomy" id="529605"/>
    <lineage>
        <taxon>Eukaryota</taxon>
        <taxon>Viridiplantae</taxon>
        <taxon>Streptophyta</taxon>
        <taxon>Embryophyta</taxon>
        <taxon>Tracheophyta</taxon>
        <taxon>Spermatophyta</taxon>
        <taxon>Magnoliopsida</taxon>
        <taxon>eudicotyledons</taxon>
        <taxon>Gunneridae</taxon>
        <taxon>Pentapetalae</taxon>
        <taxon>asterids</taxon>
        <taxon>lamiids</taxon>
        <taxon>Gentianales</taxon>
        <taxon>Rubiaceae</taxon>
        <taxon>Rubioideae</taxon>
        <taxon>Spermacoceae</taxon>
        <taxon>Hedyotis-Oldenlandia complex</taxon>
        <taxon>Oldenlandia</taxon>
    </lineage>
</organism>
<evidence type="ECO:0000256" key="1">
    <source>
        <dbReference type="ARBA" id="ARBA00000900"/>
    </source>
</evidence>
<feature type="domain" description="SWEET-like" evidence="12">
    <location>
        <begin position="730"/>
        <end position="1019"/>
    </location>
</feature>
<evidence type="ECO:0000256" key="7">
    <source>
        <dbReference type="ARBA" id="ARBA00022786"/>
    </source>
</evidence>
<evidence type="ECO:0000313" key="14">
    <source>
        <dbReference type="EMBL" id="CAI9114057.1"/>
    </source>
</evidence>
<comment type="catalytic activity">
    <reaction evidence="1">
        <text>S-ubiquitinyl-[E2 ubiquitin-conjugating enzyme]-L-cysteine + [acceptor protein]-L-lysine = [E2 ubiquitin-conjugating enzyme]-L-cysteine + N(6)-ubiquitinyl-[acceptor protein]-L-lysine.</text>
        <dbReference type="EC" id="2.3.2.27"/>
    </reaction>
</comment>
<dbReference type="GO" id="GO:0061630">
    <property type="term" value="F:ubiquitin protein ligase activity"/>
    <property type="evidence" value="ECO:0007669"/>
    <property type="project" value="UniProtKB-EC"/>
</dbReference>
<keyword evidence="15" id="KW-1185">Reference proteome</keyword>
<dbReference type="EC" id="2.3.2.27" evidence="4"/>
<dbReference type="EMBL" id="OX459124">
    <property type="protein sequence ID" value="CAI9114057.1"/>
    <property type="molecule type" value="Genomic_DNA"/>
</dbReference>
<feature type="transmembrane region" description="Helical" evidence="10">
    <location>
        <begin position="775"/>
        <end position="797"/>
    </location>
</feature>
<evidence type="ECO:0000256" key="4">
    <source>
        <dbReference type="ARBA" id="ARBA00012483"/>
    </source>
</evidence>
<keyword evidence="11" id="KW-0732">Signal</keyword>
<dbReference type="Pfam" id="PF25333">
    <property type="entry name" value="DUF2921_N"/>
    <property type="match status" value="3"/>
</dbReference>
<evidence type="ECO:0000256" key="2">
    <source>
        <dbReference type="ARBA" id="ARBA00004127"/>
    </source>
</evidence>
<dbReference type="PANTHER" id="PTHR33389">
    <property type="entry name" value="FAMILY PROTEIN, PUTATIVE (DUF2921)-RELATED"/>
    <property type="match status" value="1"/>
</dbReference>
<comment type="subcellular location">
    <subcellularLocation>
        <location evidence="2">Endomembrane system</location>
        <topology evidence="2">Multi-pass membrane protein</topology>
    </subcellularLocation>
</comment>
<proteinExistence type="predicted"/>
<feature type="transmembrane region" description="Helical" evidence="10">
    <location>
        <begin position="867"/>
        <end position="888"/>
    </location>
</feature>
<evidence type="ECO:0000313" key="15">
    <source>
        <dbReference type="Proteomes" id="UP001161247"/>
    </source>
</evidence>
<dbReference type="InterPro" id="IPR021319">
    <property type="entry name" value="DUF2921"/>
</dbReference>
<feature type="domain" description="DUF2921" evidence="13">
    <location>
        <begin position="521"/>
        <end position="718"/>
    </location>
</feature>
<dbReference type="Pfam" id="PF11145">
    <property type="entry name" value="DUF2921"/>
    <property type="match status" value="1"/>
</dbReference>
<accession>A0AAV1E1T3</accession>
<keyword evidence="8 10" id="KW-1133">Transmembrane helix</keyword>
<feature type="chain" id="PRO_5043931372" description="RING-type E3 ubiquitin transferase" evidence="11">
    <location>
        <begin position="26"/>
        <end position="1074"/>
    </location>
</feature>
<sequence>MRAFTVYGWMMSLLLFLLCFCYASSYLVDGYTATRSRGGNSLIIKYDRINEVTKECSSILPFASDVKPANDIVYNLKEELSFLNGDWWQESNKAPFLPFDNRDFSNYSSPDSVVSTPPDLGSPSNLVSFWVTDVSSSHRPHQWVAVNGAMVIGTTIQGLFMEMPYEGSNFDIWPGNSHQTILFQGFYAESDKNGGERVMCLLGNAKRPSRGLDSSDPWEGIMQSGRNNRPSLVQDDRILLVLRYPKAFTLLNRRIRGSMKSLHPKSEPKYFDEVGMSSWLAVSANYEFGSEEIVSRACDPYPFKDNLMNGAIDVFKGLDICVVLEKFTRQEALRFVPNAKCNGSDEYCSKLGPFKVDKEFNSFRDINLVIQDFRCAEESVPDEDGFRRISSVFRAFPSSEEKFFASQKSNLNNMTLSAEGIWKSSSGQVCMVGCLGRLDGERSDCNHRICLYIPLSFSLKQRSILVGTISSVDESTTSYFPLTFQKLARLGESWDQLPGALPHYNYSKIDAAGVMLEKSEPFNFGDIVKQSLLKFPKLTKAESDFVSHSLLSEDLTLHLLAFPDTSPKSFFAESNFQLEILTLGPMFGRSWYQEGLPVGEEKVNPTGDNVEYSEKQLLINVSAQIGLTGKLYENFSVIFVEGLYHPVVGKMYLIGCRDVQASWKTLHESMDLEDGLDCRVEVIVSYPPTTSRWLVNPTATISISSQRNEDDPLYFTPIKLQTSPVMYRKQREDILSRRGVEGLLRILTLSLAIACLLSQIYYIRANLESVPYISLVMLGIQGVGYSIPLITGAEAIFEKMSSEPYSYQPYGLEKSQAIRAVEYTVKLLVLAAFSLTMRLCQKVWRSRIRLLTRAPLEPHRVPSDKRVLIPTSIIHFLGYILVLFVHYLSSSQYRSFQSEKYIDSSGQSRTLREWETELEEYLGLIQDFFLLPQIIGNYIWKLNGKPLRKFYYMGITAVRLLPHLYDFLKSPIPNPYFSNEYEFVNPRRNFFSKFGDIAIPFIAALLAVVVYVQQRWNYAELSRSLSGSRASKVYERLGSKVYERLPSLSSISFEAELSSGVNEVIANENRRDQD</sequence>
<evidence type="ECO:0000256" key="9">
    <source>
        <dbReference type="ARBA" id="ARBA00023136"/>
    </source>
</evidence>
<evidence type="ECO:0000259" key="13">
    <source>
        <dbReference type="Pfam" id="PF25333"/>
    </source>
</evidence>
<evidence type="ECO:0000256" key="6">
    <source>
        <dbReference type="ARBA" id="ARBA00022692"/>
    </source>
</evidence>
<reference evidence="14" key="1">
    <citation type="submission" date="2023-03" db="EMBL/GenBank/DDBJ databases">
        <authorList>
            <person name="Julca I."/>
        </authorList>
    </citation>
    <scope>NUCLEOTIDE SEQUENCE</scope>
</reference>
<keyword evidence="6 10" id="KW-0812">Transmembrane</keyword>
<feature type="domain" description="DUF2921" evidence="13">
    <location>
        <begin position="52"/>
        <end position="274"/>
    </location>
</feature>
<dbReference type="GO" id="GO:0012505">
    <property type="term" value="C:endomembrane system"/>
    <property type="evidence" value="ECO:0007669"/>
    <property type="project" value="UniProtKB-SubCell"/>
</dbReference>
<evidence type="ECO:0000259" key="12">
    <source>
        <dbReference type="Pfam" id="PF11145"/>
    </source>
</evidence>
<keyword evidence="9 10" id="KW-0472">Membrane</keyword>
<keyword evidence="5" id="KW-0808">Transferase</keyword>
<evidence type="ECO:0000256" key="8">
    <source>
        <dbReference type="ARBA" id="ARBA00022989"/>
    </source>
</evidence>
<evidence type="ECO:0000256" key="11">
    <source>
        <dbReference type="SAM" id="SignalP"/>
    </source>
</evidence>
<dbReference type="PANTHER" id="PTHR33389:SF4">
    <property type="entry name" value="PII, URIDYLYLTRANSFERASE (DUF2921)"/>
    <property type="match status" value="1"/>
</dbReference>
<feature type="transmembrane region" description="Helical" evidence="10">
    <location>
        <begin position="742"/>
        <end position="763"/>
    </location>
</feature>
<dbReference type="AlphaFoldDB" id="A0AAV1E1T3"/>
<keyword evidence="7" id="KW-0833">Ubl conjugation pathway</keyword>
<evidence type="ECO:0000256" key="10">
    <source>
        <dbReference type="SAM" id="Phobius"/>
    </source>
</evidence>
<dbReference type="Proteomes" id="UP001161247">
    <property type="component" value="Chromosome 7"/>
</dbReference>
<feature type="domain" description="DUF2921" evidence="13">
    <location>
        <begin position="294"/>
        <end position="481"/>
    </location>
</feature>
<protein>
    <recommendedName>
        <fullName evidence="4">RING-type E3 ubiquitin transferase</fullName>
        <ecNumber evidence="4">2.3.2.27</ecNumber>
    </recommendedName>
</protein>
<gene>
    <name evidence="14" type="ORF">OLC1_LOCUS20919</name>
</gene>
<evidence type="ECO:0000256" key="5">
    <source>
        <dbReference type="ARBA" id="ARBA00022679"/>
    </source>
</evidence>
<dbReference type="InterPro" id="IPR057425">
    <property type="entry name" value="DUF2921_N"/>
</dbReference>
<feature type="signal peptide" evidence="11">
    <location>
        <begin position="1"/>
        <end position="25"/>
    </location>
</feature>
<comment type="pathway">
    <text evidence="3">Protein modification; protein ubiquitination.</text>
</comment>